<dbReference type="EMBL" id="JACHMM010000001">
    <property type="protein sequence ID" value="MBB5790355.1"/>
    <property type="molecule type" value="Genomic_DNA"/>
</dbReference>
<dbReference type="Pfam" id="PF13460">
    <property type="entry name" value="NAD_binding_10"/>
    <property type="match status" value="1"/>
</dbReference>
<keyword evidence="3" id="KW-1185">Reference proteome</keyword>
<dbReference type="Proteomes" id="UP000542813">
    <property type="component" value="Unassembled WGS sequence"/>
</dbReference>
<proteinExistence type="predicted"/>
<protein>
    <submittedName>
        <fullName evidence="2">Uncharacterized protein YbjT (DUF2867 family)</fullName>
    </submittedName>
</protein>
<evidence type="ECO:0000313" key="3">
    <source>
        <dbReference type="Proteomes" id="UP000542813"/>
    </source>
</evidence>
<dbReference type="RefSeq" id="WP_184830160.1">
    <property type="nucleotide sequence ID" value="NZ_JACHMM010000001.1"/>
</dbReference>
<dbReference type="Gene3D" id="3.40.50.720">
    <property type="entry name" value="NAD(P)-binding Rossmann-like Domain"/>
    <property type="match status" value="1"/>
</dbReference>
<dbReference type="SUPFAM" id="SSF51735">
    <property type="entry name" value="NAD(P)-binding Rossmann-fold domains"/>
    <property type="match status" value="1"/>
</dbReference>
<dbReference type="InterPro" id="IPR036291">
    <property type="entry name" value="NAD(P)-bd_dom_sf"/>
</dbReference>
<accession>A0A7W9GUM9</accession>
<dbReference type="AlphaFoldDB" id="A0A7W9GUM9"/>
<comment type="caution">
    <text evidence="2">The sequence shown here is derived from an EMBL/GenBank/DDBJ whole genome shotgun (WGS) entry which is preliminary data.</text>
</comment>
<evidence type="ECO:0000313" key="2">
    <source>
        <dbReference type="EMBL" id="MBB5790355.1"/>
    </source>
</evidence>
<sequence length="254" mass="26769">MKIVVIGGSGLIGSTVVNRLREHGHEAVPASLDTGVDILTGEGLAEVMAGADVVVDVSNSPSFEDEAVLRFFETSTRNLLAAEATAQVGHHVALSIVGADRLPDGGYLRAKVAQEKLIQAGPIPYSIVRSTQFFEFVKAIVDTATDGDTVRLPHVLFQPIAAADTASMVGRTAAGAPLNGIVEIGGPERFRFDDFVRDGLAARHDPRRVVADPHARYFGTELDERSIVPGDGAVLGETRYADWLSRTAAAAGAG</sequence>
<organism evidence="2 3">
    <name type="scientific">Jiangella mangrovi</name>
    <dbReference type="NCBI Taxonomy" id="1524084"/>
    <lineage>
        <taxon>Bacteria</taxon>
        <taxon>Bacillati</taxon>
        <taxon>Actinomycetota</taxon>
        <taxon>Actinomycetes</taxon>
        <taxon>Jiangellales</taxon>
        <taxon>Jiangellaceae</taxon>
        <taxon>Jiangella</taxon>
    </lineage>
</organism>
<feature type="domain" description="NAD(P)-binding" evidence="1">
    <location>
        <begin position="7"/>
        <end position="133"/>
    </location>
</feature>
<evidence type="ECO:0000259" key="1">
    <source>
        <dbReference type="Pfam" id="PF13460"/>
    </source>
</evidence>
<name>A0A7W9GUM9_9ACTN</name>
<dbReference type="InterPro" id="IPR016040">
    <property type="entry name" value="NAD(P)-bd_dom"/>
</dbReference>
<gene>
    <name evidence="2" type="ORF">HD601_004930</name>
</gene>
<reference evidence="2 3" key="1">
    <citation type="submission" date="2020-08" db="EMBL/GenBank/DDBJ databases">
        <title>Sequencing the genomes of 1000 actinobacteria strains.</title>
        <authorList>
            <person name="Klenk H.-P."/>
        </authorList>
    </citation>
    <scope>NUCLEOTIDE SEQUENCE [LARGE SCALE GENOMIC DNA]</scope>
    <source>
        <strain evidence="2 3">DSM 102122</strain>
    </source>
</reference>